<keyword evidence="5" id="KW-1185">Reference proteome</keyword>
<dbReference type="InterPro" id="IPR058581">
    <property type="entry name" value="TM_HPP"/>
</dbReference>
<feature type="transmembrane region" description="Helical" evidence="2">
    <location>
        <begin position="84"/>
        <end position="103"/>
    </location>
</feature>
<evidence type="ECO:0000256" key="1">
    <source>
        <dbReference type="SAM" id="MobiDB-lite"/>
    </source>
</evidence>
<dbReference type="PANTHER" id="PTHR33741:SF5">
    <property type="entry name" value="TRANSMEMBRANE PROTEIN DDB_G0269096-RELATED"/>
    <property type="match status" value="1"/>
</dbReference>
<proteinExistence type="predicted"/>
<feature type="domain" description="HPP transmembrane region" evidence="3">
    <location>
        <begin position="27"/>
        <end position="174"/>
    </location>
</feature>
<gene>
    <name evidence="4" type="ORF">J0695_12490</name>
</gene>
<dbReference type="InterPro" id="IPR007065">
    <property type="entry name" value="HPP"/>
</dbReference>
<keyword evidence="2" id="KW-1133">Transmembrane helix</keyword>
<reference evidence="4" key="1">
    <citation type="submission" date="2021-03" db="EMBL/GenBank/DDBJ databases">
        <title>Streptomyces poriferae sp. nov., a novel marine sponge-derived Actinobacteria species with anti-MRSA activity.</title>
        <authorList>
            <person name="Sandoval-Powers M."/>
            <person name="Kralova S."/>
            <person name="Nguyen G.-S."/>
            <person name="Fawwal D."/>
            <person name="Degnes K."/>
            <person name="Klinkenberg G."/>
            <person name="Sletta H."/>
            <person name="Wentzel A."/>
            <person name="Liles M.R."/>
        </authorList>
    </citation>
    <scope>NUCLEOTIDE SEQUENCE</scope>
    <source>
        <strain evidence="4">DSM 41794</strain>
    </source>
</reference>
<feature type="transmembrane region" description="Helical" evidence="2">
    <location>
        <begin position="115"/>
        <end position="139"/>
    </location>
</feature>
<dbReference type="Pfam" id="PF04982">
    <property type="entry name" value="TM_HPP"/>
    <property type="match status" value="1"/>
</dbReference>
<dbReference type="AlphaFoldDB" id="A0A939F6I3"/>
<accession>A0A939F6I3</accession>
<feature type="region of interest" description="Disordered" evidence="1">
    <location>
        <begin position="1"/>
        <end position="25"/>
    </location>
</feature>
<evidence type="ECO:0000313" key="4">
    <source>
        <dbReference type="EMBL" id="MBO0512619.1"/>
    </source>
</evidence>
<dbReference type="PANTHER" id="PTHR33741">
    <property type="entry name" value="TRANSMEMBRANE PROTEIN DDB_G0269096-RELATED"/>
    <property type="match status" value="1"/>
</dbReference>
<feature type="transmembrane region" description="Helical" evidence="2">
    <location>
        <begin position="145"/>
        <end position="164"/>
    </location>
</feature>
<evidence type="ECO:0000313" key="5">
    <source>
        <dbReference type="Proteomes" id="UP000664167"/>
    </source>
</evidence>
<protein>
    <submittedName>
        <fullName evidence="4">HPP family protein</fullName>
    </submittedName>
</protein>
<evidence type="ECO:0000256" key="2">
    <source>
        <dbReference type="SAM" id="Phobius"/>
    </source>
</evidence>
<organism evidence="4 5">
    <name type="scientific">Streptomyces beijiangensis</name>
    <dbReference type="NCBI Taxonomy" id="163361"/>
    <lineage>
        <taxon>Bacteria</taxon>
        <taxon>Bacillati</taxon>
        <taxon>Actinomycetota</taxon>
        <taxon>Actinomycetes</taxon>
        <taxon>Kitasatosporales</taxon>
        <taxon>Streptomycetaceae</taxon>
        <taxon>Streptomyces</taxon>
    </lineage>
</organism>
<feature type="transmembrane region" description="Helical" evidence="2">
    <location>
        <begin position="32"/>
        <end position="54"/>
    </location>
</feature>
<dbReference type="Proteomes" id="UP000664167">
    <property type="component" value="Unassembled WGS sequence"/>
</dbReference>
<feature type="compositionally biased region" description="Polar residues" evidence="1">
    <location>
        <begin position="1"/>
        <end position="13"/>
    </location>
</feature>
<evidence type="ECO:0000259" key="3">
    <source>
        <dbReference type="Pfam" id="PF04982"/>
    </source>
</evidence>
<dbReference type="EMBL" id="JAFLRJ010000109">
    <property type="protein sequence ID" value="MBO0512619.1"/>
    <property type="molecule type" value="Genomic_DNA"/>
</dbReference>
<name>A0A939F6I3_9ACTN</name>
<keyword evidence="2" id="KW-0472">Membrane</keyword>
<keyword evidence="2" id="KW-0812">Transmembrane</keyword>
<comment type="caution">
    <text evidence="4">The sequence shown here is derived from an EMBL/GenBank/DDBJ whole genome shotgun (WGS) entry which is preliminary data.</text>
</comment>
<sequence>MASTATAQKSVATSGPEPWYRSRSPSRMPSRALLIATASSVGALVLLVAVGSWWGQTLLIPPLAASISLVTAASATPLGQPRNVIGGQLVSAVTGFLVLSVGGANKWSAAVAGGLAVGVMLVLRVTHSPAAATAVIVALTGPDPLPFLGLLVVASVLLVAVGVINARAARQPYPVYWW</sequence>